<dbReference type="EMBL" id="JACJQU010000001">
    <property type="protein sequence ID" value="MBD2292163.1"/>
    <property type="molecule type" value="Genomic_DNA"/>
</dbReference>
<accession>A0A926ZZ97</accession>
<organism evidence="1 2">
    <name type="scientific">Anabaena sphaerica FACHB-251</name>
    <dbReference type="NCBI Taxonomy" id="2692883"/>
    <lineage>
        <taxon>Bacteria</taxon>
        <taxon>Bacillati</taxon>
        <taxon>Cyanobacteriota</taxon>
        <taxon>Cyanophyceae</taxon>
        <taxon>Nostocales</taxon>
        <taxon>Nostocaceae</taxon>
        <taxon>Anabaena</taxon>
    </lineage>
</organism>
<gene>
    <name evidence="1" type="ORF">H6G06_01375</name>
</gene>
<comment type="caution">
    <text evidence="1">The sequence shown here is derived from an EMBL/GenBank/DDBJ whole genome shotgun (WGS) entry which is preliminary data.</text>
</comment>
<evidence type="ECO:0000313" key="2">
    <source>
        <dbReference type="Proteomes" id="UP000662185"/>
    </source>
</evidence>
<reference evidence="2" key="1">
    <citation type="journal article" date="2020" name="ISME J.">
        <title>Comparative genomics reveals insights into cyanobacterial evolution and habitat adaptation.</title>
        <authorList>
            <person name="Chen M.Y."/>
            <person name="Teng W.K."/>
            <person name="Zhao L."/>
            <person name="Hu C.X."/>
            <person name="Zhou Y.K."/>
            <person name="Han B.P."/>
            <person name="Song L.R."/>
            <person name="Shu W.S."/>
        </authorList>
    </citation>
    <scope>NUCLEOTIDE SEQUENCE [LARGE SCALE GENOMIC DNA]</scope>
    <source>
        <strain evidence="2">FACHB-251</strain>
    </source>
</reference>
<evidence type="ECO:0000313" key="1">
    <source>
        <dbReference type="EMBL" id="MBD2292163.1"/>
    </source>
</evidence>
<dbReference type="AlphaFoldDB" id="A0A926ZZ97"/>
<keyword evidence="2" id="KW-1185">Reference proteome</keyword>
<protein>
    <submittedName>
        <fullName evidence="1">Uncharacterized protein</fullName>
    </submittedName>
</protein>
<dbReference type="Proteomes" id="UP000662185">
    <property type="component" value="Unassembled WGS sequence"/>
</dbReference>
<name>A0A926ZZ97_9NOST</name>
<dbReference type="RefSeq" id="WP_190556328.1">
    <property type="nucleotide sequence ID" value="NZ_JACJQU010000001.1"/>
</dbReference>
<proteinExistence type="predicted"/>
<sequence length="192" mass="22189">MLSNLDLVRDFVHHSSQNQEVLLANSILSSQTICRSNQLTAKKEGVIMSAHATDTQTKFLIKANSSHWELMNQVLAEYGYLLQGDIDSRGFYEYLYGKVPEGYQLHCTKSVMLWRAWWKYRKYTSRIGIPMNLLIRKKDSWYPVKDLIISNGTLYIKTLGNEIALSSEDLITWLNKIELSPLSEKVEEKPQL</sequence>